<keyword evidence="3" id="KW-1185">Reference proteome</keyword>
<keyword evidence="1" id="KW-0245">EGF-like domain</keyword>
<accession>A0A8S3TJC7</accession>
<organism evidence="2 3">
    <name type="scientific">Mytilus edulis</name>
    <name type="common">Blue mussel</name>
    <dbReference type="NCBI Taxonomy" id="6550"/>
    <lineage>
        <taxon>Eukaryota</taxon>
        <taxon>Metazoa</taxon>
        <taxon>Spiralia</taxon>
        <taxon>Lophotrochozoa</taxon>
        <taxon>Mollusca</taxon>
        <taxon>Bivalvia</taxon>
        <taxon>Autobranchia</taxon>
        <taxon>Pteriomorphia</taxon>
        <taxon>Mytilida</taxon>
        <taxon>Mytiloidea</taxon>
        <taxon>Mytilidae</taxon>
        <taxon>Mytilinae</taxon>
        <taxon>Mytilus</taxon>
    </lineage>
</organism>
<dbReference type="Proteomes" id="UP000683360">
    <property type="component" value="Unassembled WGS sequence"/>
</dbReference>
<protein>
    <recommendedName>
        <fullName evidence="4">Multiple epidermal growth factor-like domains 10</fullName>
    </recommendedName>
</protein>
<name>A0A8S3TJC7_MYTED</name>
<evidence type="ECO:0000313" key="3">
    <source>
        <dbReference type="Proteomes" id="UP000683360"/>
    </source>
</evidence>
<dbReference type="EMBL" id="CAJPWZ010002068">
    <property type="protein sequence ID" value="CAG2230435.1"/>
    <property type="molecule type" value="Genomic_DNA"/>
</dbReference>
<comment type="caution">
    <text evidence="2">The sequence shown here is derived from an EMBL/GenBank/DDBJ whole genome shotgun (WGS) entry which is preliminary data.</text>
</comment>
<dbReference type="AlphaFoldDB" id="A0A8S3TJC7"/>
<dbReference type="GO" id="GO:0005044">
    <property type="term" value="F:scavenger receptor activity"/>
    <property type="evidence" value="ECO:0007669"/>
    <property type="project" value="InterPro"/>
</dbReference>
<gene>
    <name evidence="2" type="ORF">MEDL_43285</name>
</gene>
<evidence type="ECO:0000256" key="1">
    <source>
        <dbReference type="ARBA" id="ARBA00022536"/>
    </source>
</evidence>
<reference evidence="2" key="1">
    <citation type="submission" date="2021-03" db="EMBL/GenBank/DDBJ databases">
        <authorList>
            <person name="Bekaert M."/>
        </authorList>
    </citation>
    <scope>NUCLEOTIDE SEQUENCE</scope>
</reference>
<sequence>MDEFSLCLENGTADQSSDSGLCYTDKGIPGYPDITQNITCNMLARNVYFVNRRSSPTCFIELCYVAIYDDVAYNRTTKQILSGLSSAANALTDGNITSCISTSSTNKNPPIGIHKVYCSNSTDSWADGIVLYNAEYDNKDIPVFAVCKYVLYIPPILNGNSKIDICEIEIGGCPYGNYGDSCQLTCSKNCMGPCDVITGNCLFGCSVGWLGEKCDRACDAGKFGSQCLRDCSSNCLSSPCDHMTGRCEAGCLKGWEGLNCTEGLYI</sequence>
<evidence type="ECO:0008006" key="4">
    <source>
        <dbReference type="Google" id="ProtNLM"/>
    </source>
</evidence>
<evidence type="ECO:0000313" key="2">
    <source>
        <dbReference type="EMBL" id="CAG2230435.1"/>
    </source>
</evidence>
<dbReference type="InterPro" id="IPR042635">
    <property type="entry name" value="MEGF10/SREC1/2-like"/>
</dbReference>
<dbReference type="PANTHER" id="PTHR24043">
    <property type="entry name" value="SCAVENGER RECEPTOR CLASS F"/>
    <property type="match status" value="1"/>
</dbReference>
<proteinExistence type="predicted"/>
<dbReference type="PANTHER" id="PTHR24043:SF8">
    <property type="entry name" value="EGF-LIKE DOMAIN-CONTAINING PROTEIN"/>
    <property type="match status" value="1"/>
</dbReference>
<dbReference type="Gene3D" id="2.170.300.10">
    <property type="entry name" value="Tie2 ligand-binding domain superfamily"/>
    <property type="match status" value="1"/>
</dbReference>
<dbReference type="OrthoDB" id="6156466at2759"/>